<feature type="active site" evidence="6">
    <location>
        <position position="82"/>
    </location>
</feature>
<keyword evidence="10" id="KW-1185">Reference proteome</keyword>
<dbReference type="PROSITE" id="PS00761">
    <property type="entry name" value="SPASE_I_3"/>
    <property type="match status" value="1"/>
</dbReference>
<dbReference type="STRING" id="642492.Clole_2297"/>
<dbReference type="InterPro" id="IPR019757">
    <property type="entry name" value="Pept_S26A_signal_pept_1_Lys-AS"/>
</dbReference>
<sequence>MNRYYTKVRKIIEMIKEPMLAVLTALLISSFIISHTRIPTESMMHTIYPGDHLIVNRIPYYYRNPERGEIAVFTYEEDHLIKRVIGLPGDIIDIINNEVYVNGKAMDESRYLDETTKTYLYSGSVIDFPYKVPSGYYFMMGDNRINSKDSRVFGPIPRTAIIAKAGFRIFPLQRIGVVE</sequence>
<dbReference type="HOGENOM" id="CLU_028723_5_1_9"/>
<dbReference type="PANTHER" id="PTHR43390">
    <property type="entry name" value="SIGNAL PEPTIDASE I"/>
    <property type="match status" value="1"/>
</dbReference>
<evidence type="ECO:0000256" key="5">
    <source>
        <dbReference type="ARBA" id="ARBA00022801"/>
    </source>
</evidence>
<evidence type="ECO:0000256" key="7">
    <source>
        <dbReference type="RuleBase" id="RU362042"/>
    </source>
</evidence>
<organism evidence="9 10">
    <name type="scientific">Cellulosilyticum lentocellum (strain ATCC 49066 / DSM 5427 / NCIMB 11756 / RHM5)</name>
    <name type="common">Clostridium lentocellum</name>
    <dbReference type="NCBI Taxonomy" id="642492"/>
    <lineage>
        <taxon>Bacteria</taxon>
        <taxon>Bacillati</taxon>
        <taxon>Bacillota</taxon>
        <taxon>Clostridia</taxon>
        <taxon>Lachnospirales</taxon>
        <taxon>Cellulosilyticaceae</taxon>
        <taxon>Cellulosilyticum</taxon>
    </lineage>
</organism>
<dbReference type="InterPro" id="IPR019533">
    <property type="entry name" value="Peptidase_S26"/>
</dbReference>
<gene>
    <name evidence="9" type="ordered locus">Clole_2297</name>
</gene>
<dbReference type="GO" id="GO:0009003">
    <property type="term" value="F:signal peptidase activity"/>
    <property type="evidence" value="ECO:0007669"/>
    <property type="project" value="UniProtKB-EC"/>
</dbReference>
<accession>F2JS68</accession>
<dbReference type="eggNOG" id="COG0681">
    <property type="taxonomic scope" value="Bacteria"/>
</dbReference>
<evidence type="ECO:0000256" key="3">
    <source>
        <dbReference type="ARBA" id="ARBA00009370"/>
    </source>
</evidence>
<dbReference type="KEGG" id="cle:Clole_2297"/>
<dbReference type="InterPro" id="IPR036286">
    <property type="entry name" value="LexA/Signal_pep-like_sf"/>
</dbReference>
<evidence type="ECO:0000256" key="4">
    <source>
        <dbReference type="ARBA" id="ARBA00013208"/>
    </source>
</evidence>
<feature type="domain" description="Peptidase S26" evidence="8">
    <location>
        <begin position="12"/>
        <end position="169"/>
    </location>
</feature>
<dbReference type="Proteomes" id="UP000008467">
    <property type="component" value="Chromosome"/>
</dbReference>
<evidence type="ECO:0000259" key="8">
    <source>
        <dbReference type="Pfam" id="PF10502"/>
    </source>
</evidence>
<evidence type="ECO:0000313" key="10">
    <source>
        <dbReference type="Proteomes" id="UP000008467"/>
    </source>
</evidence>
<comment type="subcellular location">
    <subcellularLocation>
        <location evidence="2">Cell membrane</location>
        <topology evidence="2">Single-pass type II membrane protein</topology>
    </subcellularLocation>
    <subcellularLocation>
        <location evidence="7">Membrane</location>
        <topology evidence="7">Single-pass type II membrane protein</topology>
    </subcellularLocation>
</comment>
<keyword evidence="5 7" id="KW-0378">Hydrolase</keyword>
<comment type="catalytic activity">
    <reaction evidence="1 7">
        <text>Cleavage of hydrophobic, N-terminal signal or leader sequences from secreted and periplasmic proteins.</text>
        <dbReference type="EC" id="3.4.21.89"/>
    </reaction>
</comment>
<dbReference type="InterPro" id="IPR000223">
    <property type="entry name" value="Pept_S26A_signal_pept_1"/>
</dbReference>
<dbReference type="GO" id="GO:0006465">
    <property type="term" value="P:signal peptide processing"/>
    <property type="evidence" value="ECO:0007669"/>
    <property type="project" value="InterPro"/>
</dbReference>
<comment type="similarity">
    <text evidence="3 7">Belongs to the peptidase S26 family.</text>
</comment>
<evidence type="ECO:0000256" key="2">
    <source>
        <dbReference type="ARBA" id="ARBA00004401"/>
    </source>
</evidence>
<dbReference type="GO" id="GO:0004252">
    <property type="term" value="F:serine-type endopeptidase activity"/>
    <property type="evidence" value="ECO:0007669"/>
    <property type="project" value="InterPro"/>
</dbReference>
<dbReference type="Gene3D" id="2.10.109.10">
    <property type="entry name" value="Umud Fragment, subunit A"/>
    <property type="match status" value="1"/>
</dbReference>
<keyword evidence="7" id="KW-0645">Protease</keyword>
<dbReference type="GO" id="GO:0005886">
    <property type="term" value="C:plasma membrane"/>
    <property type="evidence" value="ECO:0007669"/>
    <property type="project" value="UniProtKB-SubCell"/>
</dbReference>
<feature type="active site" evidence="6">
    <location>
        <position position="42"/>
    </location>
</feature>
<proteinExistence type="inferred from homology"/>
<dbReference type="NCBIfam" id="TIGR02227">
    <property type="entry name" value="sigpep_I_bact"/>
    <property type="match status" value="1"/>
</dbReference>
<evidence type="ECO:0000256" key="1">
    <source>
        <dbReference type="ARBA" id="ARBA00000677"/>
    </source>
</evidence>
<dbReference type="InterPro" id="IPR019758">
    <property type="entry name" value="Pept_S26A_signal_pept_1_CS"/>
</dbReference>
<evidence type="ECO:0000256" key="6">
    <source>
        <dbReference type="PIRSR" id="PIRSR600223-1"/>
    </source>
</evidence>
<dbReference type="PRINTS" id="PR00727">
    <property type="entry name" value="LEADERPTASE"/>
</dbReference>
<protein>
    <recommendedName>
        <fullName evidence="4 7">Signal peptidase I</fullName>
        <ecNumber evidence="4 7">3.4.21.89</ecNumber>
    </recommendedName>
</protein>
<dbReference type="EMBL" id="CP002582">
    <property type="protein sequence ID" value="ADZ84005.1"/>
    <property type="molecule type" value="Genomic_DNA"/>
</dbReference>
<dbReference type="EC" id="3.4.21.89" evidence="4 7"/>
<dbReference type="AlphaFoldDB" id="F2JS68"/>
<dbReference type="RefSeq" id="WP_013657299.1">
    <property type="nucleotide sequence ID" value="NC_015275.1"/>
</dbReference>
<dbReference type="PROSITE" id="PS00760">
    <property type="entry name" value="SPASE_I_2"/>
    <property type="match status" value="1"/>
</dbReference>
<reference evidence="9 10" key="1">
    <citation type="journal article" date="2011" name="J. Bacteriol.">
        <title>Complete genome sequence of the cellulose-degrading bacterium Cellulosilyticum lentocellum.</title>
        <authorList>
            <consortium name="US DOE Joint Genome Institute"/>
            <person name="Miller D.A."/>
            <person name="Suen G."/>
            <person name="Bruce D."/>
            <person name="Copeland A."/>
            <person name="Cheng J.F."/>
            <person name="Detter C."/>
            <person name="Goodwin L.A."/>
            <person name="Han C.S."/>
            <person name="Hauser L.J."/>
            <person name="Land M.L."/>
            <person name="Lapidus A."/>
            <person name="Lucas S."/>
            <person name="Meincke L."/>
            <person name="Pitluck S."/>
            <person name="Tapia R."/>
            <person name="Teshima H."/>
            <person name="Woyke T."/>
            <person name="Fox B.G."/>
            <person name="Angert E.R."/>
            <person name="Currie C.R."/>
        </authorList>
    </citation>
    <scope>NUCLEOTIDE SEQUENCE [LARGE SCALE GENOMIC DNA]</scope>
    <source>
        <strain evidence="10">ATCC 49066 / DSM 5427 / NCIMB 11756 / RHM5</strain>
    </source>
</reference>
<dbReference type="SUPFAM" id="SSF51306">
    <property type="entry name" value="LexA/Signal peptidase"/>
    <property type="match status" value="1"/>
</dbReference>
<evidence type="ECO:0000313" key="9">
    <source>
        <dbReference type="EMBL" id="ADZ84005.1"/>
    </source>
</evidence>
<dbReference type="Pfam" id="PF10502">
    <property type="entry name" value="Peptidase_S26"/>
    <property type="match status" value="1"/>
</dbReference>
<name>F2JS68_CELLD</name>
<dbReference type="CDD" id="cd06530">
    <property type="entry name" value="S26_SPase_I"/>
    <property type="match status" value="1"/>
</dbReference>
<dbReference type="PANTHER" id="PTHR43390:SF1">
    <property type="entry name" value="CHLOROPLAST PROCESSING PEPTIDASE"/>
    <property type="match status" value="1"/>
</dbReference>